<keyword evidence="4" id="KW-0805">Transcription regulation</keyword>
<evidence type="ECO:0000313" key="9">
    <source>
        <dbReference type="EMBL" id="AGF48297.1"/>
    </source>
</evidence>
<keyword evidence="7" id="KW-0233">DNA recombination</keyword>
<organism evidence="9 10">
    <name type="scientific">Candidatus Kinetoplastidibacterium stringomonadis TCC290E</name>
    <dbReference type="NCBI Taxonomy" id="1208920"/>
    <lineage>
        <taxon>Bacteria</taxon>
        <taxon>Pseudomonadati</taxon>
        <taxon>Pseudomonadota</taxon>
        <taxon>Betaproteobacteria</taxon>
        <taxon>Candidatus Kinetoplastidibacterium</taxon>
    </lineage>
</organism>
<evidence type="ECO:0000256" key="6">
    <source>
        <dbReference type="ARBA" id="ARBA00023163"/>
    </source>
</evidence>
<reference evidence="9 10" key="1">
    <citation type="journal article" date="2013" name="Genome Biol. Evol.">
        <title>Genome evolution and phylogenomic analysis of candidatus kinetoplastibacterium, the betaproteobacterial endosymbionts of strigomonas and angomonas.</title>
        <authorList>
            <person name="Alves J.M."/>
            <person name="Serrano M.G."/>
            <person name="Maia da Silva F."/>
            <person name="Voegtly L.J."/>
            <person name="Matveyev A.V."/>
            <person name="Teixeira M.M."/>
            <person name="Camargo E.P."/>
            <person name="Buck G.A."/>
        </authorList>
    </citation>
    <scope>NUCLEOTIDE SEQUENCE [LARGE SCALE GENOMIC DNA]</scope>
    <source>
        <strain evidence="9 10">TCC290E</strain>
    </source>
</reference>
<dbReference type="STRING" id="1208920.CONE_0521"/>
<dbReference type="KEGG" id="kon:CONE_0521"/>
<dbReference type="GO" id="GO:0006417">
    <property type="term" value="P:regulation of translation"/>
    <property type="evidence" value="ECO:0007669"/>
    <property type="project" value="UniProtKB-KW"/>
</dbReference>
<dbReference type="GO" id="GO:0009893">
    <property type="term" value="P:positive regulation of metabolic process"/>
    <property type="evidence" value="ECO:0007669"/>
    <property type="project" value="UniProtKB-ARBA"/>
</dbReference>
<dbReference type="GO" id="GO:0006355">
    <property type="term" value="P:regulation of DNA-templated transcription"/>
    <property type="evidence" value="ECO:0007669"/>
    <property type="project" value="InterPro"/>
</dbReference>
<dbReference type="eggNOG" id="COG0776">
    <property type="taxonomic scope" value="Bacteria"/>
</dbReference>
<dbReference type="PRINTS" id="PR01727">
    <property type="entry name" value="DNABINDINGHU"/>
</dbReference>
<dbReference type="InterPro" id="IPR005684">
    <property type="entry name" value="IHF_alpha"/>
</dbReference>
<keyword evidence="6" id="KW-0804">Transcription</keyword>
<keyword evidence="5" id="KW-0238">DNA-binding</keyword>
<dbReference type="NCBIfam" id="NF001401">
    <property type="entry name" value="PRK00285.1"/>
    <property type="match status" value="1"/>
</dbReference>
<sequence>MSVSVYNFIKLLEAIVSEFNTLTKAKLANLLFERTGLTKRDSKFIIESFFQEVVKFLSDGYNVKLSGFGNFHLLDKNKRPGRNPRTGISFDISARRVVSFHASNKLKRNINNKNTF</sequence>
<dbReference type="PROSITE" id="PS00045">
    <property type="entry name" value="HISTONE_LIKE"/>
    <property type="match status" value="1"/>
</dbReference>
<dbReference type="PATRIC" id="fig|1208920.3.peg.284"/>
<evidence type="ECO:0000256" key="4">
    <source>
        <dbReference type="ARBA" id="ARBA00023015"/>
    </source>
</evidence>
<evidence type="ECO:0000256" key="3">
    <source>
        <dbReference type="ARBA" id="ARBA00022845"/>
    </source>
</evidence>
<dbReference type="Proteomes" id="UP000011541">
    <property type="component" value="Chromosome"/>
</dbReference>
<dbReference type="GO" id="GO:0005829">
    <property type="term" value="C:cytosol"/>
    <property type="evidence" value="ECO:0007669"/>
    <property type="project" value="TreeGrafter"/>
</dbReference>
<dbReference type="GO" id="GO:0006310">
    <property type="term" value="P:DNA recombination"/>
    <property type="evidence" value="ECO:0007669"/>
    <property type="project" value="UniProtKB-KW"/>
</dbReference>
<dbReference type="CDD" id="cd13835">
    <property type="entry name" value="IHF_A"/>
    <property type="match status" value="1"/>
</dbReference>
<dbReference type="PANTHER" id="PTHR33175">
    <property type="entry name" value="DNA-BINDING PROTEIN HU"/>
    <property type="match status" value="1"/>
</dbReference>
<dbReference type="HOGENOM" id="CLU_105066_1_0_4"/>
<evidence type="ECO:0000256" key="1">
    <source>
        <dbReference type="ARBA" id="ARBA00010529"/>
    </source>
</evidence>
<dbReference type="SUPFAM" id="SSF47729">
    <property type="entry name" value="IHF-like DNA-binding proteins"/>
    <property type="match status" value="1"/>
</dbReference>
<proteinExistence type="inferred from homology"/>
<comment type="similarity">
    <text evidence="1 8">Belongs to the bacterial histone-like protein family.</text>
</comment>
<dbReference type="PANTHER" id="PTHR33175:SF2">
    <property type="entry name" value="INTEGRATION HOST FACTOR SUBUNIT ALPHA"/>
    <property type="match status" value="1"/>
</dbReference>
<dbReference type="Gene3D" id="4.10.520.10">
    <property type="entry name" value="IHF-like DNA-binding proteins"/>
    <property type="match status" value="1"/>
</dbReference>
<dbReference type="SMART" id="SM00411">
    <property type="entry name" value="BHL"/>
    <property type="match status" value="1"/>
</dbReference>
<dbReference type="GO" id="GO:0030527">
    <property type="term" value="F:structural constituent of chromatin"/>
    <property type="evidence" value="ECO:0007669"/>
    <property type="project" value="InterPro"/>
</dbReference>
<dbReference type="GO" id="GO:0003677">
    <property type="term" value="F:DNA binding"/>
    <property type="evidence" value="ECO:0007669"/>
    <property type="project" value="UniProtKB-KW"/>
</dbReference>
<dbReference type="InterPro" id="IPR020816">
    <property type="entry name" value="Histone-like_DNA-bd_CS"/>
</dbReference>
<evidence type="ECO:0000256" key="7">
    <source>
        <dbReference type="ARBA" id="ARBA00023172"/>
    </source>
</evidence>
<dbReference type="Pfam" id="PF00216">
    <property type="entry name" value="Bac_DNA_binding"/>
    <property type="match status" value="1"/>
</dbReference>
<dbReference type="InterPro" id="IPR010992">
    <property type="entry name" value="IHF-like_DNA-bd_dom_sf"/>
</dbReference>
<gene>
    <name evidence="9" type="ORF">CONE_0521</name>
</gene>
<evidence type="ECO:0000313" key="10">
    <source>
        <dbReference type="Proteomes" id="UP000011541"/>
    </source>
</evidence>
<keyword evidence="3" id="KW-0810">Translation regulation</keyword>
<keyword evidence="10" id="KW-1185">Reference proteome</keyword>
<dbReference type="EMBL" id="CP003805">
    <property type="protein sequence ID" value="AGF48297.1"/>
    <property type="molecule type" value="Genomic_DNA"/>
</dbReference>
<accession>M1LRZ4</accession>
<protein>
    <recommendedName>
        <fullName evidence="2">Integration host factor subunit alpha</fullName>
    </recommendedName>
</protein>
<dbReference type="RefSeq" id="WP_015396984.1">
    <property type="nucleotide sequence ID" value="NC_020299.1"/>
</dbReference>
<name>M1LRZ4_9PROT</name>
<dbReference type="InterPro" id="IPR000119">
    <property type="entry name" value="Hist_DNA-bd"/>
</dbReference>
<dbReference type="AlphaFoldDB" id="M1LRZ4"/>
<evidence type="ECO:0000256" key="5">
    <source>
        <dbReference type="ARBA" id="ARBA00023125"/>
    </source>
</evidence>
<evidence type="ECO:0000256" key="2">
    <source>
        <dbReference type="ARBA" id="ARBA00018329"/>
    </source>
</evidence>
<evidence type="ECO:0000256" key="8">
    <source>
        <dbReference type="RuleBase" id="RU003939"/>
    </source>
</evidence>